<evidence type="ECO:0000256" key="1">
    <source>
        <dbReference type="ARBA" id="ARBA00004370"/>
    </source>
</evidence>
<dbReference type="AlphaFoldDB" id="A0A9W9ZQD1"/>
<dbReference type="PANTHER" id="PTHR11471:SF13">
    <property type="entry name" value="TNF FAMILY PROFILE DOMAIN-CONTAINING PROTEIN"/>
    <property type="match status" value="1"/>
</dbReference>
<comment type="similarity">
    <text evidence="2">Belongs to the tumor necrosis factor family.</text>
</comment>
<dbReference type="GO" id="GO:0016020">
    <property type="term" value="C:membrane"/>
    <property type="evidence" value="ECO:0007669"/>
    <property type="project" value="UniProtKB-SubCell"/>
</dbReference>
<evidence type="ECO:0000313" key="8">
    <source>
        <dbReference type="Proteomes" id="UP001163046"/>
    </source>
</evidence>
<dbReference type="InterPro" id="IPR008983">
    <property type="entry name" value="Tumour_necrosis_fac-like_dom"/>
</dbReference>
<keyword evidence="5" id="KW-1133">Transmembrane helix</keyword>
<evidence type="ECO:0000256" key="5">
    <source>
        <dbReference type="SAM" id="Phobius"/>
    </source>
</evidence>
<organism evidence="7 8">
    <name type="scientific">Desmophyllum pertusum</name>
    <dbReference type="NCBI Taxonomy" id="174260"/>
    <lineage>
        <taxon>Eukaryota</taxon>
        <taxon>Metazoa</taxon>
        <taxon>Cnidaria</taxon>
        <taxon>Anthozoa</taxon>
        <taxon>Hexacorallia</taxon>
        <taxon>Scleractinia</taxon>
        <taxon>Caryophylliina</taxon>
        <taxon>Caryophylliidae</taxon>
        <taxon>Desmophyllum</taxon>
    </lineage>
</organism>
<name>A0A9W9ZQD1_9CNID</name>
<dbReference type="EMBL" id="MU825891">
    <property type="protein sequence ID" value="KAJ7384084.1"/>
    <property type="molecule type" value="Genomic_DNA"/>
</dbReference>
<dbReference type="GO" id="GO:0005125">
    <property type="term" value="F:cytokine activity"/>
    <property type="evidence" value="ECO:0007669"/>
    <property type="project" value="UniProtKB-KW"/>
</dbReference>
<comment type="caution">
    <text evidence="7">The sequence shown here is derived from an EMBL/GenBank/DDBJ whole genome shotgun (WGS) entry which is preliminary data.</text>
</comment>
<dbReference type="InterPro" id="IPR006052">
    <property type="entry name" value="TNF_dom"/>
</dbReference>
<proteinExistence type="inferred from homology"/>
<comment type="subcellular location">
    <subcellularLocation>
        <location evidence="1">Membrane</location>
    </subcellularLocation>
</comment>
<feature type="domain" description="THD" evidence="6">
    <location>
        <begin position="79"/>
        <end position="213"/>
    </location>
</feature>
<gene>
    <name evidence="7" type="primary">tnfsf10l_6</name>
    <name evidence="7" type="ORF">OS493_024100</name>
</gene>
<dbReference type="GO" id="GO:0005164">
    <property type="term" value="F:tumor necrosis factor receptor binding"/>
    <property type="evidence" value="ECO:0007669"/>
    <property type="project" value="InterPro"/>
</dbReference>
<evidence type="ECO:0000256" key="4">
    <source>
        <dbReference type="ARBA" id="ARBA00023136"/>
    </source>
</evidence>
<dbReference type="PANTHER" id="PTHR11471">
    <property type="entry name" value="TUMOR NECROSIS FACTOR FAMILY MEMBER"/>
    <property type="match status" value="1"/>
</dbReference>
<dbReference type="Proteomes" id="UP001163046">
    <property type="component" value="Unassembled WGS sequence"/>
</dbReference>
<evidence type="ECO:0000259" key="6">
    <source>
        <dbReference type="PROSITE" id="PS50049"/>
    </source>
</evidence>
<reference evidence="7" key="1">
    <citation type="submission" date="2023-01" db="EMBL/GenBank/DDBJ databases">
        <title>Genome assembly of the deep-sea coral Lophelia pertusa.</title>
        <authorList>
            <person name="Herrera S."/>
            <person name="Cordes E."/>
        </authorList>
    </citation>
    <scope>NUCLEOTIDE SEQUENCE</scope>
    <source>
        <strain evidence="7">USNM1676648</strain>
        <tissue evidence="7">Polyp</tissue>
    </source>
</reference>
<keyword evidence="5" id="KW-0812">Transmembrane</keyword>
<dbReference type="OrthoDB" id="5980568at2759"/>
<evidence type="ECO:0000256" key="2">
    <source>
        <dbReference type="ARBA" id="ARBA00008670"/>
    </source>
</evidence>
<keyword evidence="4 5" id="KW-0472">Membrane</keyword>
<sequence length="213" mass="24038">MVFNSNQPQNVIVCKNIIAILTANKILLKCFPCLGNVVYRSVDQIQLGRFPFQKIMLFLVTLFASLFIASSLQQGTYVPSAHLEGGVPAATDYNVNQLITAWNTDDFKSHLIDGFEYADGKLKVPADGRYYVYFQMYFNKRGSANNNRVAVYADNRILLMIHKDMAAGQENTGFAGGVFHLKREEKIYVKVIGFLNTKIWLGPNHCYFGAYLI</sequence>
<evidence type="ECO:0000313" key="7">
    <source>
        <dbReference type="EMBL" id="KAJ7384084.1"/>
    </source>
</evidence>
<keyword evidence="8" id="KW-1185">Reference proteome</keyword>
<protein>
    <submittedName>
        <fullName evidence="7">Tumor necrosis factor (Ligand) super, member</fullName>
    </submittedName>
</protein>
<dbReference type="PROSITE" id="PS50049">
    <property type="entry name" value="THD_2"/>
    <property type="match status" value="1"/>
</dbReference>
<dbReference type="Pfam" id="PF00229">
    <property type="entry name" value="TNF"/>
    <property type="match status" value="1"/>
</dbReference>
<dbReference type="GO" id="GO:0005615">
    <property type="term" value="C:extracellular space"/>
    <property type="evidence" value="ECO:0007669"/>
    <property type="project" value="UniProtKB-KW"/>
</dbReference>
<dbReference type="GO" id="GO:0006955">
    <property type="term" value="P:immune response"/>
    <property type="evidence" value="ECO:0007669"/>
    <property type="project" value="InterPro"/>
</dbReference>
<feature type="transmembrane region" description="Helical" evidence="5">
    <location>
        <begin position="55"/>
        <end position="72"/>
    </location>
</feature>
<dbReference type="Gene3D" id="2.60.120.40">
    <property type="match status" value="1"/>
</dbReference>
<evidence type="ECO:0000256" key="3">
    <source>
        <dbReference type="ARBA" id="ARBA00022514"/>
    </source>
</evidence>
<dbReference type="SUPFAM" id="SSF49842">
    <property type="entry name" value="TNF-like"/>
    <property type="match status" value="1"/>
</dbReference>
<keyword evidence="3" id="KW-0202">Cytokine</keyword>
<accession>A0A9W9ZQD1</accession>